<reference evidence="1" key="1">
    <citation type="submission" date="2021-01" db="EMBL/GenBank/DDBJ databases">
        <authorList>
            <person name="Corre E."/>
            <person name="Pelletier E."/>
            <person name="Niang G."/>
            <person name="Scheremetjew M."/>
            <person name="Finn R."/>
            <person name="Kale V."/>
            <person name="Holt S."/>
            <person name="Cochrane G."/>
            <person name="Meng A."/>
            <person name="Brown T."/>
            <person name="Cohen L."/>
        </authorList>
    </citation>
    <scope>NUCLEOTIDE SEQUENCE</scope>
    <source>
        <strain evidence="1">Isolate 1302-5</strain>
    </source>
</reference>
<proteinExistence type="predicted"/>
<sequence length="169" mass="18480">MRGITFFIGDRRFPSRSDTPKIISFSNFVAPFFNNQNNAVRSESMVNGQSFNNVAGPVIIVGKRVLHVLAHGTATDAPLESTGDGAGFPWIQSTQITRASRATATIHGKRLGVNLLDISNHSMGSGGAMALLVDVVGEERIKMLRRWRSDVMMHHLHTTAHPVLQGFTE</sequence>
<evidence type="ECO:0000313" key="2">
    <source>
        <dbReference type="EMBL" id="CAE2283689.1"/>
    </source>
</evidence>
<gene>
    <name evidence="1" type="ORF">OAUR00152_LOCUS39108</name>
    <name evidence="2" type="ORF">OAUR00152_LOCUS39109</name>
</gene>
<dbReference type="EMBL" id="HBKQ01057217">
    <property type="protein sequence ID" value="CAE2283689.1"/>
    <property type="molecule type" value="Transcribed_RNA"/>
</dbReference>
<evidence type="ECO:0000313" key="1">
    <source>
        <dbReference type="EMBL" id="CAE2283688.1"/>
    </source>
</evidence>
<organism evidence="1">
    <name type="scientific">Odontella aurita</name>
    <dbReference type="NCBI Taxonomy" id="265563"/>
    <lineage>
        <taxon>Eukaryota</taxon>
        <taxon>Sar</taxon>
        <taxon>Stramenopiles</taxon>
        <taxon>Ochrophyta</taxon>
        <taxon>Bacillariophyta</taxon>
        <taxon>Mediophyceae</taxon>
        <taxon>Biddulphiophycidae</taxon>
        <taxon>Eupodiscales</taxon>
        <taxon>Odontellaceae</taxon>
        <taxon>Odontella</taxon>
    </lineage>
</organism>
<dbReference type="EMBL" id="HBKQ01057216">
    <property type="protein sequence ID" value="CAE2283688.1"/>
    <property type="molecule type" value="Transcribed_RNA"/>
</dbReference>
<accession>A0A6U6KL18</accession>
<protein>
    <submittedName>
        <fullName evidence="1">Uncharacterized protein</fullName>
    </submittedName>
</protein>
<dbReference type="AlphaFoldDB" id="A0A6U6KL18"/>
<name>A0A6U6KL18_9STRA</name>